<evidence type="ECO:0000313" key="3">
    <source>
        <dbReference type="EMBL" id="CAF1142249.1"/>
    </source>
</evidence>
<reference evidence="3" key="1">
    <citation type="submission" date="2021-02" db="EMBL/GenBank/DDBJ databases">
        <authorList>
            <person name="Nowell W R."/>
        </authorList>
    </citation>
    <scope>NUCLEOTIDE SEQUENCE</scope>
</reference>
<dbReference type="Proteomes" id="UP000663832">
    <property type="component" value="Unassembled WGS sequence"/>
</dbReference>
<dbReference type="PROSITE" id="PS50181">
    <property type="entry name" value="FBOX"/>
    <property type="match status" value="1"/>
</dbReference>
<proteinExistence type="predicted"/>
<dbReference type="OrthoDB" id="10010589at2759"/>
<dbReference type="EMBL" id="CAJNOI010000159">
    <property type="protein sequence ID" value="CAF1142249.1"/>
    <property type="molecule type" value="Genomic_DNA"/>
</dbReference>
<comment type="caution">
    <text evidence="3">The sequence shown here is derived from an EMBL/GenBank/DDBJ whole genome shotgun (WGS) entry which is preliminary data.</text>
</comment>
<accession>A0A814S6Q8</accession>
<sequence>MKHLFVELNDLPDEILLNILKKLDNVEVLNSLIGINKRFNRIVHDPIFTSYLSLMKYSSNNSVHYALPDSILDQCCLQILPSIHHKINWLDLELTSIERILLATNYSNLNRLGLYNIDIDKAISIFTDEFCLIAKFKNQISSLLINFDGTVNQTATKDTHTLIFTQILTKFTNLKSLNFDQSSVSFRRLSFSLSPPTIISSTLLELYVSTRNFNDCLYLLDGHFPQLHTLDIGIYHITTTNLTIHDKDKLPNLRCFSLHCDIDVDDYDKLIIPLLHRMLNLEKLDLLLRVYREKGLIDMNELKMNIINYMSQLNKFILNIFSHNTLPIQNSSPLNENNDNIIKYLYNNQIISCIDYFPEKQYNQCLIYSYPYTLEFYNNISNKFPGGLFKYVREVSLYDEYPFAHEFFIRIQKSFPLMKKLTIINEKAQINKQCIQSNYDNQYLSIIEYLHLTTLILNKVHDDYIELFLDHTKMCLSNNLFLYVTYRSLERVTHHFQREATQINCTKLRCLSINGISSIPDHVKNYFPNTKMYSLK</sequence>
<dbReference type="EMBL" id="CAJNOM010000101">
    <property type="protein sequence ID" value="CAF1049691.1"/>
    <property type="molecule type" value="Genomic_DNA"/>
</dbReference>
<keyword evidence="4" id="KW-1185">Reference proteome</keyword>
<evidence type="ECO:0000313" key="4">
    <source>
        <dbReference type="Proteomes" id="UP000663832"/>
    </source>
</evidence>
<dbReference type="SUPFAM" id="SSF81383">
    <property type="entry name" value="F-box domain"/>
    <property type="match status" value="1"/>
</dbReference>
<dbReference type="Gene3D" id="1.20.1280.50">
    <property type="match status" value="1"/>
</dbReference>
<dbReference type="AlphaFoldDB" id="A0A814S6Q8"/>
<evidence type="ECO:0000313" key="2">
    <source>
        <dbReference type="EMBL" id="CAF1049691.1"/>
    </source>
</evidence>
<protein>
    <recommendedName>
        <fullName evidence="1">F-box domain-containing protein</fullName>
    </recommendedName>
</protein>
<name>A0A814S6Q8_9BILA</name>
<dbReference type="InterPro" id="IPR036047">
    <property type="entry name" value="F-box-like_dom_sf"/>
</dbReference>
<organism evidence="3 5">
    <name type="scientific">Adineta steineri</name>
    <dbReference type="NCBI Taxonomy" id="433720"/>
    <lineage>
        <taxon>Eukaryota</taxon>
        <taxon>Metazoa</taxon>
        <taxon>Spiralia</taxon>
        <taxon>Gnathifera</taxon>
        <taxon>Rotifera</taxon>
        <taxon>Eurotatoria</taxon>
        <taxon>Bdelloidea</taxon>
        <taxon>Adinetida</taxon>
        <taxon>Adinetidae</taxon>
        <taxon>Adineta</taxon>
    </lineage>
</organism>
<dbReference type="InterPro" id="IPR001810">
    <property type="entry name" value="F-box_dom"/>
</dbReference>
<gene>
    <name evidence="3" type="ORF">BJG266_LOCUS23614</name>
    <name evidence="2" type="ORF">QVE165_LOCUS17545</name>
</gene>
<dbReference type="Proteomes" id="UP000663877">
    <property type="component" value="Unassembled WGS sequence"/>
</dbReference>
<evidence type="ECO:0000313" key="5">
    <source>
        <dbReference type="Proteomes" id="UP000663877"/>
    </source>
</evidence>
<evidence type="ECO:0000259" key="1">
    <source>
        <dbReference type="PROSITE" id="PS50181"/>
    </source>
</evidence>
<feature type="domain" description="F-box" evidence="1">
    <location>
        <begin position="5"/>
        <end position="54"/>
    </location>
</feature>
<dbReference type="Pfam" id="PF00646">
    <property type="entry name" value="F-box"/>
    <property type="match status" value="1"/>
</dbReference>